<protein>
    <submittedName>
        <fullName evidence="1">Uncharacterized protein</fullName>
    </submittedName>
</protein>
<name>A0A382ZXF4_9ZZZZ</name>
<gene>
    <name evidence="1" type="ORF">METZ01_LOCUS452853</name>
</gene>
<accession>A0A382ZXF4</accession>
<dbReference type="AlphaFoldDB" id="A0A382ZXF4"/>
<organism evidence="1">
    <name type="scientific">marine metagenome</name>
    <dbReference type="NCBI Taxonomy" id="408172"/>
    <lineage>
        <taxon>unclassified sequences</taxon>
        <taxon>metagenomes</taxon>
        <taxon>ecological metagenomes</taxon>
    </lineage>
</organism>
<proteinExistence type="predicted"/>
<evidence type="ECO:0000313" key="1">
    <source>
        <dbReference type="EMBL" id="SVD99999.1"/>
    </source>
</evidence>
<dbReference type="EMBL" id="UINC01187332">
    <property type="protein sequence ID" value="SVD99999.1"/>
    <property type="molecule type" value="Genomic_DNA"/>
</dbReference>
<reference evidence="1" key="1">
    <citation type="submission" date="2018-05" db="EMBL/GenBank/DDBJ databases">
        <authorList>
            <person name="Lanie J.A."/>
            <person name="Ng W.-L."/>
            <person name="Kazmierczak K.M."/>
            <person name="Andrzejewski T.M."/>
            <person name="Davidsen T.M."/>
            <person name="Wayne K.J."/>
            <person name="Tettelin H."/>
            <person name="Glass J.I."/>
            <person name="Rusch D."/>
            <person name="Podicherti R."/>
            <person name="Tsui H.-C.T."/>
            <person name="Winkler M.E."/>
        </authorList>
    </citation>
    <scope>NUCLEOTIDE SEQUENCE</scope>
</reference>
<sequence length="70" mass="8262">MKWVLVQNIPVNYCRAIMADEEGHAIKFDSKHEAEEYIQEHELKPYIREDLDDIMAVPEKEEPEPSNADY</sequence>